<evidence type="ECO:0000313" key="3">
    <source>
        <dbReference type="Proteomes" id="UP001218629"/>
    </source>
</evidence>
<feature type="compositionally biased region" description="Low complexity" evidence="1">
    <location>
        <begin position="43"/>
        <end position="54"/>
    </location>
</feature>
<reference evidence="2 3" key="1">
    <citation type="submission" date="2022-03" db="EMBL/GenBank/DDBJ databases">
        <title>Streptomyces yunnanensis P86,complete genome.</title>
        <authorList>
            <person name="Chen S."/>
            <person name="Zhang Q."/>
        </authorList>
    </citation>
    <scope>NUCLEOTIDE SEQUENCE [LARGE SCALE GENOMIC DNA]</scope>
    <source>
        <strain evidence="2 3">P86</strain>
    </source>
</reference>
<evidence type="ECO:0000256" key="1">
    <source>
        <dbReference type="SAM" id="MobiDB-lite"/>
    </source>
</evidence>
<sequence>MLMLRMLPYMPWKDAVAKKIAEEVQRAARAITLKDYAPAAHGAAGRPAAACGPRPGHRAYAA</sequence>
<name>A0ABY8AEV1_9ACTN</name>
<feature type="region of interest" description="Disordered" evidence="1">
    <location>
        <begin position="43"/>
        <end position="62"/>
    </location>
</feature>
<keyword evidence="3" id="KW-1185">Reference proteome</keyword>
<dbReference type="Proteomes" id="UP001218629">
    <property type="component" value="Chromosome"/>
</dbReference>
<gene>
    <name evidence="2" type="ORF">MOV08_24105</name>
</gene>
<accession>A0ABY8AEV1</accession>
<proteinExistence type="predicted"/>
<protein>
    <submittedName>
        <fullName evidence="2">Uncharacterized protein</fullName>
    </submittedName>
</protein>
<dbReference type="EMBL" id="CP095749">
    <property type="protein sequence ID" value="WEB42042.1"/>
    <property type="molecule type" value="Genomic_DNA"/>
</dbReference>
<dbReference type="RefSeq" id="WP_275308786.1">
    <property type="nucleotide sequence ID" value="NZ_CP095749.1"/>
</dbReference>
<evidence type="ECO:0000313" key="2">
    <source>
        <dbReference type="EMBL" id="WEB42042.1"/>
    </source>
</evidence>
<organism evidence="2 3">
    <name type="scientific">Streptomyces yunnanensis</name>
    <dbReference type="NCBI Taxonomy" id="156453"/>
    <lineage>
        <taxon>Bacteria</taxon>
        <taxon>Bacillati</taxon>
        <taxon>Actinomycetota</taxon>
        <taxon>Actinomycetes</taxon>
        <taxon>Kitasatosporales</taxon>
        <taxon>Streptomycetaceae</taxon>
        <taxon>Streptomyces</taxon>
    </lineage>
</organism>